<reference evidence="4 5" key="1">
    <citation type="submission" date="2024-02" db="EMBL/GenBank/DDBJ databases">
        <title>De novo assembly and annotation of 12 fungi associated with fruit tree decline syndrome in Ontario, Canada.</title>
        <authorList>
            <person name="Sulman M."/>
            <person name="Ellouze W."/>
            <person name="Ilyukhin E."/>
        </authorList>
    </citation>
    <scope>NUCLEOTIDE SEQUENCE [LARGE SCALE GENOMIC DNA]</scope>
    <source>
        <strain evidence="4 5">M11/M66-122</strain>
    </source>
</reference>
<protein>
    <recommendedName>
        <fullName evidence="6">Kelch repeat-containing protein</fullName>
    </recommendedName>
</protein>
<keyword evidence="5" id="KW-1185">Reference proteome</keyword>
<evidence type="ECO:0000256" key="3">
    <source>
        <dbReference type="SAM" id="MobiDB-lite"/>
    </source>
</evidence>
<dbReference type="Gene3D" id="2.120.10.80">
    <property type="entry name" value="Kelch-type beta propeller"/>
    <property type="match status" value="1"/>
</dbReference>
<evidence type="ECO:0000256" key="2">
    <source>
        <dbReference type="ARBA" id="ARBA00022737"/>
    </source>
</evidence>
<dbReference type="Proteomes" id="UP001320420">
    <property type="component" value="Unassembled WGS sequence"/>
</dbReference>
<evidence type="ECO:0000256" key="1">
    <source>
        <dbReference type="ARBA" id="ARBA00022441"/>
    </source>
</evidence>
<comment type="caution">
    <text evidence="4">The sequence shown here is derived from an EMBL/GenBank/DDBJ whole genome shotgun (WGS) entry which is preliminary data.</text>
</comment>
<feature type="region of interest" description="Disordered" evidence="3">
    <location>
        <begin position="69"/>
        <end position="90"/>
    </location>
</feature>
<dbReference type="PANTHER" id="PTHR46228:SF2">
    <property type="entry name" value="KELCH REPEAT PROTEIN (AFU_ORTHOLOGUE AFUA_4G14350)"/>
    <property type="match status" value="1"/>
</dbReference>
<dbReference type="InterPro" id="IPR011043">
    <property type="entry name" value="Gal_Oxase/kelch_b-propeller"/>
</dbReference>
<dbReference type="InterPro" id="IPR015915">
    <property type="entry name" value="Kelch-typ_b-propeller"/>
</dbReference>
<dbReference type="AlphaFoldDB" id="A0AAN9YSL7"/>
<organism evidence="4 5">
    <name type="scientific">Diatrype stigma</name>
    <dbReference type="NCBI Taxonomy" id="117547"/>
    <lineage>
        <taxon>Eukaryota</taxon>
        <taxon>Fungi</taxon>
        <taxon>Dikarya</taxon>
        <taxon>Ascomycota</taxon>
        <taxon>Pezizomycotina</taxon>
        <taxon>Sordariomycetes</taxon>
        <taxon>Xylariomycetidae</taxon>
        <taxon>Xylariales</taxon>
        <taxon>Diatrypaceae</taxon>
        <taxon>Diatrype</taxon>
    </lineage>
</organism>
<name>A0AAN9YSL7_9PEZI</name>
<sequence length="392" mass="42218">MAAVNDTFYIPLTQSWTNSTAPISVIPKTATPVLDSPALWVDESTSSIFLWGGLHPYGNGTNSRDLWRLRTDGSSSSTSGSGGGEWQIERPDPTNIDVFLSLRRIAYGAATTCGNLGFSLGGFGGLWTDAKNFEGAVWLGVPVTGMLTYDMSLGIWANESTLPSTESPGNGSEPEHGGLNDAGTFIHGSIVCLPGFGSRPESQKEGTNAALVLALGGSVTRTQDGFDVDFPTIPRLDCVSFWDVETKTWHYQRTTGDIPSPRSRICAVAAHGNGTYEVFVFGGNDANTMTGFWDVYVLSIPGFVWFKAEIDEETAGGPRIQHGCALAGNRQMIVVGGLNPTMELDESRRDKDPWANGIGVFDISKLSWSSEYDAQAEPYESPDVVKRWYSAG</sequence>
<keyword evidence="1" id="KW-0880">Kelch repeat</keyword>
<dbReference type="Pfam" id="PF24681">
    <property type="entry name" value="Kelch_KLHDC2_KLHL20_DRC7"/>
    <property type="match status" value="1"/>
</dbReference>
<dbReference type="PANTHER" id="PTHR46228">
    <property type="entry name" value="KELCH DOMAIN-CONTAINING PROTEIN"/>
    <property type="match status" value="1"/>
</dbReference>
<dbReference type="SUPFAM" id="SSF50965">
    <property type="entry name" value="Galactose oxidase, central domain"/>
    <property type="match status" value="1"/>
</dbReference>
<keyword evidence="2" id="KW-0677">Repeat</keyword>
<gene>
    <name evidence="4" type="ORF">SLS62_000533</name>
</gene>
<feature type="compositionally biased region" description="Polar residues" evidence="3">
    <location>
        <begin position="160"/>
        <end position="170"/>
    </location>
</feature>
<dbReference type="EMBL" id="JAKJXP020000002">
    <property type="protein sequence ID" value="KAK7757518.1"/>
    <property type="molecule type" value="Genomic_DNA"/>
</dbReference>
<feature type="region of interest" description="Disordered" evidence="3">
    <location>
        <begin position="160"/>
        <end position="179"/>
    </location>
</feature>
<accession>A0AAN9YSL7</accession>
<evidence type="ECO:0008006" key="6">
    <source>
        <dbReference type="Google" id="ProtNLM"/>
    </source>
</evidence>
<evidence type="ECO:0000313" key="5">
    <source>
        <dbReference type="Proteomes" id="UP001320420"/>
    </source>
</evidence>
<evidence type="ECO:0000313" key="4">
    <source>
        <dbReference type="EMBL" id="KAK7757518.1"/>
    </source>
</evidence>
<proteinExistence type="predicted"/>